<feature type="transmembrane region" description="Helical" evidence="1">
    <location>
        <begin position="59"/>
        <end position="75"/>
    </location>
</feature>
<feature type="transmembrane region" description="Helical" evidence="1">
    <location>
        <begin position="469"/>
        <end position="490"/>
    </location>
</feature>
<dbReference type="Pfam" id="PF01970">
    <property type="entry name" value="TctA"/>
    <property type="match status" value="1"/>
</dbReference>
<sequence length="666" mass="70117">MSGMLTAAWAALGNIADPLRLVMLTAGVLGGLVLGIVPGLGGLVGLTLLLPFTYHMDPYTALAMLIGMHAVVATSDAIPAVLFGVPGSVGSAATVLDGFPMAKRGEAGRALGASFAASLVGGLFGALLLAATLPVIRPALLFVGAPEMLAFCVFGLSLAAALSGRYMLRGLAVACFGLLLSMVGEDYQSGTLRWTFGSIYLWEGIPIVPFALGLFAIPEIADLVVRRTAIAGKEPMSTRGQWDGIKDVLRNLGTVMRSSTIGSIMGAVPGLGSAVIDWIAYGSAAKSVKGASDTFGKGDVRGVIASEAANNAKEGGALVPTLAFGVPGSAGMAILLGAFLMQGIVPGPDMLGKHLDVTYTMIWSLAVANLMGAAICFAFAHRMAKIALIPIGYLAPVILAITFVGAFQGSNDWGDIFVLFGAGAVGYLMRSLQWPRPPLLLGFVLGTLIERYLFTSIQIYGLGLFARPLVIATLVVTAWGLLAPVAGIFLRRRGRPPRKLAFGFLPGRLGWDTLFAGAALALLVVALADMWRWPFGARIIPEIVSFAGILFLAGYLATRLFVEVKSAEPEPVGADMDLGISHEDLTLPVIVRRSLVYFAWLGLYLVIAALIGPLPALFVWMLACMIVEFRMKWLPSLATAAATWGLSYLLFIRVLHVPWPKGLFGL</sequence>
<dbReference type="AlphaFoldDB" id="A0A964T375"/>
<feature type="transmembrane region" description="Helical" evidence="1">
    <location>
        <begin position="139"/>
        <end position="159"/>
    </location>
</feature>
<keyword evidence="1" id="KW-1133">Transmembrane helix</keyword>
<feature type="transmembrane region" description="Helical" evidence="1">
    <location>
        <begin position="28"/>
        <end position="52"/>
    </location>
</feature>
<name>A0A964T375_9HYPH</name>
<keyword evidence="1" id="KW-0812">Transmembrane</keyword>
<feature type="transmembrane region" description="Helical" evidence="1">
    <location>
        <begin position="511"/>
        <end position="531"/>
    </location>
</feature>
<feature type="transmembrane region" description="Helical" evidence="1">
    <location>
        <begin position="439"/>
        <end position="463"/>
    </location>
</feature>
<feature type="transmembrane region" description="Helical" evidence="1">
    <location>
        <begin position="633"/>
        <end position="651"/>
    </location>
</feature>
<dbReference type="PANTHER" id="PTHR35342">
    <property type="entry name" value="TRICARBOXYLIC TRANSPORT PROTEIN"/>
    <property type="match status" value="1"/>
</dbReference>
<evidence type="ECO:0000313" key="3">
    <source>
        <dbReference type="EMBL" id="MYZ47117.1"/>
    </source>
</evidence>
<feature type="transmembrane region" description="Helical" evidence="1">
    <location>
        <begin position="543"/>
        <end position="562"/>
    </location>
</feature>
<accession>A0A964T375</accession>
<feature type="transmembrane region" description="Helical" evidence="1">
    <location>
        <begin position="317"/>
        <end position="341"/>
    </location>
</feature>
<dbReference type="EMBL" id="SPKJ01000010">
    <property type="protein sequence ID" value="MYZ47117.1"/>
    <property type="molecule type" value="Genomic_DNA"/>
</dbReference>
<dbReference type="RefSeq" id="WP_161139467.1">
    <property type="nucleotide sequence ID" value="NZ_SPKJ01000010.1"/>
</dbReference>
<feature type="transmembrane region" description="Helical" evidence="1">
    <location>
        <begin position="166"/>
        <end position="184"/>
    </location>
</feature>
<feature type="domain" description="DUF112" evidence="2">
    <location>
        <begin position="21"/>
        <end position="441"/>
    </location>
</feature>
<feature type="transmembrane region" description="Helical" evidence="1">
    <location>
        <begin position="387"/>
        <end position="407"/>
    </location>
</feature>
<evidence type="ECO:0000256" key="1">
    <source>
        <dbReference type="SAM" id="Phobius"/>
    </source>
</evidence>
<feature type="transmembrane region" description="Helical" evidence="1">
    <location>
        <begin position="595"/>
        <end position="621"/>
    </location>
</feature>
<dbReference type="InterPro" id="IPR002823">
    <property type="entry name" value="DUF112_TM"/>
</dbReference>
<dbReference type="OrthoDB" id="9806425at2"/>
<gene>
    <name evidence="3" type="ORF">E4O86_05255</name>
</gene>
<organism evidence="3 4">
    <name type="scientific">Propylenella binzhouense</name>
    <dbReference type="NCBI Taxonomy" id="2555902"/>
    <lineage>
        <taxon>Bacteria</taxon>
        <taxon>Pseudomonadati</taxon>
        <taxon>Pseudomonadota</taxon>
        <taxon>Alphaproteobacteria</taxon>
        <taxon>Hyphomicrobiales</taxon>
        <taxon>Propylenellaceae</taxon>
        <taxon>Propylenella</taxon>
    </lineage>
</organism>
<dbReference type="PANTHER" id="PTHR35342:SF5">
    <property type="entry name" value="TRICARBOXYLIC TRANSPORT PROTEIN"/>
    <property type="match status" value="1"/>
</dbReference>
<feature type="transmembrane region" description="Helical" evidence="1">
    <location>
        <begin position="199"/>
        <end position="217"/>
    </location>
</feature>
<feature type="transmembrane region" description="Helical" evidence="1">
    <location>
        <begin position="361"/>
        <end position="380"/>
    </location>
</feature>
<evidence type="ECO:0000259" key="2">
    <source>
        <dbReference type="Pfam" id="PF01970"/>
    </source>
</evidence>
<keyword evidence="4" id="KW-1185">Reference proteome</keyword>
<keyword evidence="1" id="KW-0472">Membrane</keyword>
<proteinExistence type="predicted"/>
<feature type="transmembrane region" description="Helical" evidence="1">
    <location>
        <begin position="111"/>
        <end position="133"/>
    </location>
</feature>
<protein>
    <recommendedName>
        <fullName evidence="2">DUF112 domain-containing protein</fullName>
    </recommendedName>
</protein>
<dbReference type="Proteomes" id="UP000773614">
    <property type="component" value="Unassembled WGS sequence"/>
</dbReference>
<comment type="caution">
    <text evidence="3">The sequence shown here is derived from an EMBL/GenBank/DDBJ whole genome shotgun (WGS) entry which is preliminary data.</text>
</comment>
<reference evidence="3" key="1">
    <citation type="submission" date="2019-03" db="EMBL/GenBank/DDBJ databases">
        <title>Afifella sp. nov., isolated from activated sludge.</title>
        <authorList>
            <person name="Li Q."/>
            <person name="Liu Y."/>
        </authorList>
    </citation>
    <scope>NUCLEOTIDE SEQUENCE</scope>
    <source>
        <strain evidence="3">L72</strain>
    </source>
</reference>
<evidence type="ECO:0000313" key="4">
    <source>
        <dbReference type="Proteomes" id="UP000773614"/>
    </source>
</evidence>